<keyword evidence="5" id="KW-1185">Reference proteome</keyword>
<dbReference type="PANTHER" id="PTHR46978">
    <property type="entry name" value="ZINC KNUCKLE (CCHC-TYPE) FAMILY PROTEIN"/>
    <property type="match status" value="1"/>
</dbReference>
<dbReference type="InterPro" id="IPR036875">
    <property type="entry name" value="Znf_CCHC_sf"/>
</dbReference>
<dbReference type="PANTHER" id="PTHR46978:SF1">
    <property type="entry name" value="ZINC KNUCKLE (CCHC-TYPE) FAMILY PROTEIN"/>
    <property type="match status" value="1"/>
</dbReference>
<keyword evidence="1" id="KW-0479">Metal-binding</keyword>
<evidence type="ECO:0000256" key="2">
    <source>
        <dbReference type="SAM" id="MobiDB-lite"/>
    </source>
</evidence>
<feature type="compositionally biased region" description="Low complexity" evidence="2">
    <location>
        <begin position="94"/>
        <end position="107"/>
    </location>
</feature>
<dbReference type="PROSITE" id="PS50158">
    <property type="entry name" value="ZF_CCHC"/>
    <property type="match status" value="1"/>
</dbReference>
<gene>
    <name evidence="4" type="ORF">CONCODRAFT_101540</name>
</gene>
<dbReference type="GO" id="GO:0003676">
    <property type="term" value="F:nucleic acid binding"/>
    <property type="evidence" value="ECO:0007669"/>
    <property type="project" value="InterPro"/>
</dbReference>
<protein>
    <recommendedName>
        <fullName evidence="3">CCHC-type domain-containing protein</fullName>
    </recommendedName>
</protein>
<feature type="compositionally biased region" description="Polar residues" evidence="2">
    <location>
        <begin position="59"/>
        <end position="81"/>
    </location>
</feature>
<dbReference type="GO" id="GO:0008270">
    <property type="term" value="F:zinc ion binding"/>
    <property type="evidence" value="ECO:0007669"/>
    <property type="project" value="UniProtKB-KW"/>
</dbReference>
<evidence type="ECO:0000256" key="1">
    <source>
        <dbReference type="PROSITE-ProRule" id="PRU00047"/>
    </source>
</evidence>
<dbReference type="Pfam" id="PF00098">
    <property type="entry name" value="zf-CCHC"/>
    <property type="match status" value="2"/>
</dbReference>
<dbReference type="STRING" id="796925.A0A137PFP6"/>
<dbReference type="EMBL" id="KQ964431">
    <property type="protein sequence ID" value="KXN73761.1"/>
    <property type="molecule type" value="Genomic_DNA"/>
</dbReference>
<feature type="domain" description="CCHC-type" evidence="3">
    <location>
        <begin position="157"/>
        <end position="171"/>
    </location>
</feature>
<keyword evidence="1" id="KW-0862">Zinc</keyword>
<dbReference type="Gene3D" id="4.10.60.10">
    <property type="entry name" value="Zinc finger, CCHC-type"/>
    <property type="match status" value="1"/>
</dbReference>
<reference evidence="4 5" key="1">
    <citation type="journal article" date="2015" name="Genome Biol. Evol.">
        <title>Phylogenomic analyses indicate that early fungi evolved digesting cell walls of algal ancestors of land plants.</title>
        <authorList>
            <person name="Chang Y."/>
            <person name="Wang S."/>
            <person name="Sekimoto S."/>
            <person name="Aerts A.L."/>
            <person name="Choi C."/>
            <person name="Clum A."/>
            <person name="LaButti K.M."/>
            <person name="Lindquist E.A."/>
            <person name="Yee Ngan C."/>
            <person name="Ohm R.A."/>
            <person name="Salamov A.A."/>
            <person name="Grigoriev I.V."/>
            <person name="Spatafora J.W."/>
            <person name="Berbee M.L."/>
        </authorList>
    </citation>
    <scope>NUCLEOTIDE SEQUENCE [LARGE SCALE GENOMIC DNA]</scope>
    <source>
        <strain evidence="4 5">NRRL 28638</strain>
    </source>
</reference>
<accession>A0A137PFP6</accession>
<dbReference type="SMART" id="SM00343">
    <property type="entry name" value="ZnF_C2HC"/>
    <property type="match status" value="3"/>
</dbReference>
<dbReference type="InterPro" id="IPR001878">
    <property type="entry name" value="Znf_CCHC"/>
</dbReference>
<feature type="compositionally biased region" description="Acidic residues" evidence="2">
    <location>
        <begin position="108"/>
        <end position="119"/>
    </location>
</feature>
<feature type="region of interest" description="Disordered" evidence="2">
    <location>
        <begin position="52"/>
        <end position="128"/>
    </location>
</feature>
<sequence length="244" mass="27608">MDDYDLEDQLYQEFSDENGSIDSDLEEQAKSYLYHSVSAVAKPLENKFKSFNETKKNINGDSKANSGIQNEESIKSASNLPKKSDTEGQDAESESSSNSDSDTGSVEYETDIEDEEDPPTLELTNEAPETLAMDTELDAMMMDSNIENDRYFGNDKKCRNCGEVGHIAKNCNTRYCFICQSTEHIVSDCTMFHVHGREMFNHIPRGMRSDILSRCSVCDSESHSLRSCTKLWKEYTYNPLSKVN</sequence>
<evidence type="ECO:0000313" key="4">
    <source>
        <dbReference type="EMBL" id="KXN73761.1"/>
    </source>
</evidence>
<evidence type="ECO:0000313" key="5">
    <source>
        <dbReference type="Proteomes" id="UP000070444"/>
    </source>
</evidence>
<proteinExistence type="predicted"/>
<dbReference type="OrthoDB" id="3863715at2759"/>
<dbReference type="AlphaFoldDB" id="A0A137PFP6"/>
<dbReference type="SUPFAM" id="SSF57756">
    <property type="entry name" value="Retrovirus zinc finger-like domains"/>
    <property type="match status" value="1"/>
</dbReference>
<organism evidence="4 5">
    <name type="scientific">Conidiobolus coronatus (strain ATCC 28846 / CBS 209.66 / NRRL 28638)</name>
    <name type="common">Delacroixia coronata</name>
    <dbReference type="NCBI Taxonomy" id="796925"/>
    <lineage>
        <taxon>Eukaryota</taxon>
        <taxon>Fungi</taxon>
        <taxon>Fungi incertae sedis</taxon>
        <taxon>Zoopagomycota</taxon>
        <taxon>Entomophthoromycotina</taxon>
        <taxon>Entomophthoromycetes</taxon>
        <taxon>Entomophthorales</taxon>
        <taxon>Ancylistaceae</taxon>
        <taxon>Conidiobolus</taxon>
    </lineage>
</organism>
<evidence type="ECO:0000259" key="3">
    <source>
        <dbReference type="PROSITE" id="PS50158"/>
    </source>
</evidence>
<keyword evidence="1" id="KW-0863">Zinc-finger</keyword>
<name>A0A137PFP6_CONC2</name>
<dbReference type="Proteomes" id="UP000070444">
    <property type="component" value="Unassembled WGS sequence"/>
</dbReference>